<sequence>MNEPKYGYPYPPAQGPYQGPPVMAPPQYNAAPPPKREPALQRCVAVVSWMSVAATPPLYLLPDNRVS</sequence>
<reference evidence="1 2" key="1">
    <citation type="submission" date="2018-10" db="EMBL/GenBank/DDBJ databases">
        <title>A high-quality apple genome assembly.</title>
        <authorList>
            <person name="Hu J."/>
        </authorList>
    </citation>
    <scope>NUCLEOTIDE SEQUENCE [LARGE SCALE GENOMIC DNA]</scope>
    <source>
        <strain evidence="2">cv. HFTH1</strain>
        <tissue evidence="1">Young leaf</tissue>
    </source>
</reference>
<name>A0A498IT99_MALDO</name>
<comment type="caution">
    <text evidence="1">The sequence shown here is derived from an EMBL/GenBank/DDBJ whole genome shotgun (WGS) entry which is preliminary data.</text>
</comment>
<dbReference type="AlphaFoldDB" id="A0A498IT99"/>
<evidence type="ECO:0000313" key="1">
    <source>
        <dbReference type="EMBL" id="RXH85405.1"/>
    </source>
</evidence>
<evidence type="ECO:0008006" key="3">
    <source>
        <dbReference type="Google" id="ProtNLM"/>
    </source>
</evidence>
<evidence type="ECO:0000313" key="2">
    <source>
        <dbReference type="Proteomes" id="UP000290289"/>
    </source>
</evidence>
<accession>A0A498IT99</accession>
<dbReference type="Proteomes" id="UP000290289">
    <property type="component" value="Chromosome 10"/>
</dbReference>
<proteinExistence type="predicted"/>
<dbReference type="EMBL" id="RDQH01000336">
    <property type="protein sequence ID" value="RXH85405.1"/>
    <property type="molecule type" value="Genomic_DNA"/>
</dbReference>
<gene>
    <name evidence="1" type="ORF">DVH24_002503</name>
</gene>
<protein>
    <recommendedName>
        <fullName evidence="3">Cysteine-rich transmembrane CYSTM domain-containing protein</fullName>
    </recommendedName>
</protein>
<keyword evidence="2" id="KW-1185">Reference proteome</keyword>
<organism evidence="1 2">
    <name type="scientific">Malus domestica</name>
    <name type="common">Apple</name>
    <name type="synonym">Pyrus malus</name>
    <dbReference type="NCBI Taxonomy" id="3750"/>
    <lineage>
        <taxon>Eukaryota</taxon>
        <taxon>Viridiplantae</taxon>
        <taxon>Streptophyta</taxon>
        <taxon>Embryophyta</taxon>
        <taxon>Tracheophyta</taxon>
        <taxon>Spermatophyta</taxon>
        <taxon>Magnoliopsida</taxon>
        <taxon>eudicotyledons</taxon>
        <taxon>Gunneridae</taxon>
        <taxon>Pentapetalae</taxon>
        <taxon>rosids</taxon>
        <taxon>fabids</taxon>
        <taxon>Rosales</taxon>
        <taxon>Rosaceae</taxon>
        <taxon>Amygdaloideae</taxon>
        <taxon>Maleae</taxon>
        <taxon>Malus</taxon>
    </lineage>
</organism>